<keyword evidence="2" id="KW-0255">Endonuclease</keyword>
<accession>A0A1I5ES64</accession>
<dbReference type="Gene3D" id="3.40.1800.10">
    <property type="entry name" value="His-Me finger endonucleases"/>
    <property type="match status" value="1"/>
</dbReference>
<evidence type="ECO:0000313" key="3">
    <source>
        <dbReference type="Proteomes" id="UP000183413"/>
    </source>
</evidence>
<gene>
    <name evidence="2" type="ORF">SAMN04489713_104258</name>
</gene>
<dbReference type="Pfam" id="PF02945">
    <property type="entry name" value="Endonuclease_7"/>
    <property type="match status" value="1"/>
</dbReference>
<dbReference type="GO" id="GO:0004519">
    <property type="term" value="F:endonuclease activity"/>
    <property type="evidence" value="ECO:0007669"/>
    <property type="project" value="UniProtKB-KW"/>
</dbReference>
<dbReference type="InParanoid" id="A0A1I5ES64"/>
<proteinExistence type="predicted"/>
<feature type="region of interest" description="Disordered" evidence="1">
    <location>
        <begin position="66"/>
        <end position="85"/>
    </location>
</feature>
<organism evidence="2 3">
    <name type="scientific">Actinomadura madurae</name>
    <dbReference type="NCBI Taxonomy" id="1993"/>
    <lineage>
        <taxon>Bacteria</taxon>
        <taxon>Bacillati</taxon>
        <taxon>Actinomycetota</taxon>
        <taxon>Actinomycetes</taxon>
        <taxon>Streptosporangiales</taxon>
        <taxon>Thermomonosporaceae</taxon>
        <taxon>Actinomadura</taxon>
    </lineage>
</organism>
<reference evidence="2 3" key="1">
    <citation type="submission" date="2016-10" db="EMBL/GenBank/DDBJ databases">
        <authorList>
            <person name="de Groot N.N."/>
        </authorList>
    </citation>
    <scope>NUCLEOTIDE SEQUENCE [LARGE SCALE GENOMIC DNA]</scope>
    <source>
        <strain evidence="2 3">DSM 43067</strain>
    </source>
</reference>
<dbReference type="InterPro" id="IPR004211">
    <property type="entry name" value="Endonuclease_7"/>
</dbReference>
<evidence type="ECO:0000313" key="2">
    <source>
        <dbReference type="EMBL" id="SFO14354.1"/>
    </source>
</evidence>
<dbReference type="Proteomes" id="UP000183413">
    <property type="component" value="Unassembled WGS sequence"/>
</dbReference>
<keyword evidence="2" id="KW-0540">Nuclease</keyword>
<feature type="compositionally biased region" description="Basic and acidic residues" evidence="1">
    <location>
        <begin position="42"/>
        <end position="52"/>
    </location>
</feature>
<keyword evidence="2" id="KW-0378">Hydrolase</keyword>
<dbReference type="SUPFAM" id="SSF54060">
    <property type="entry name" value="His-Me finger endonucleases"/>
    <property type="match status" value="1"/>
</dbReference>
<dbReference type="EMBL" id="FOVH01000004">
    <property type="protein sequence ID" value="SFO14354.1"/>
    <property type="molecule type" value="Genomic_DNA"/>
</dbReference>
<protein>
    <submittedName>
        <fullName evidence="2">Recombination endonuclease VII</fullName>
    </submittedName>
</protein>
<dbReference type="RefSeq" id="WP_075021081.1">
    <property type="nucleotide sequence ID" value="NZ_FOVH01000004.1"/>
</dbReference>
<dbReference type="AlphaFoldDB" id="A0A1I5ES64"/>
<dbReference type="STRING" id="1993.SAMN04489713_104258"/>
<dbReference type="InterPro" id="IPR038563">
    <property type="entry name" value="Endonuclease_7_sf"/>
</dbReference>
<keyword evidence="3" id="KW-1185">Reference proteome</keyword>
<name>A0A1I5ES64_9ACTN</name>
<evidence type="ECO:0000256" key="1">
    <source>
        <dbReference type="SAM" id="MobiDB-lite"/>
    </source>
</evidence>
<sequence length="85" mass="9348">MKGDTTSRGYGWRHQQARRIALANMEPGQPCARCGQPMSRAEPLDLDHTDDRAGYRGLAHRSCNRSAGAAKGNAGRAKPVTSRRW</sequence>
<feature type="compositionally biased region" description="Low complexity" evidence="1">
    <location>
        <begin position="66"/>
        <end position="78"/>
    </location>
</feature>
<dbReference type="InterPro" id="IPR044925">
    <property type="entry name" value="His-Me_finger_sf"/>
</dbReference>
<feature type="region of interest" description="Disordered" evidence="1">
    <location>
        <begin position="31"/>
        <end position="52"/>
    </location>
</feature>